<protein>
    <submittedName>
        <fullName evidence="1">Uncharacterized protein</fullName>
    </submittedName>
</protein>
<accession>A0A8X7Q0U5</accession>
<name>A0A8X7Q0U5_BRACI</name>
<organism evidence="1 2">
    <name type="scientific">Brassica carinata</name>
    <name type="common">Ethiopian mustard</name>
    <name type="synonym">Abyssinian cabbage</name>
    <dbReference type="NCBI Taxonomy" id="52824"/>
    <lineage>
        <taxon>Eukaryota</taxon>
        <taxon>Viridiplantae</taxon>
        <taxon>Streptophyta</taxon>
        <taxon>Embryophyta</taxon>
        <taxon>Tracheophyta</taxon>
        <taxon>Spermatophyta</taxon>
        <taxon>Magnoliopsida</taxon>
        <taxon>eudicotyledons</taxon>
        <taxon>Gunneridae</taxon>
        <taxon>Pentapetalae</taxon>
        <taxon>rosids</taxon>
        <taxon>malvids</taxon>
        <taxon>Brassicales</taxon>
        <taxon>Brassicaceae</taxon>
        <taxon>Brassiceae</taxon>
        <taxon>Brassica</taxon>
    </lineage>
</organism>
<dbReference type="AlphaFoldDB" id="A0A8X7Q0U5"/>
<gene>
    <name evidence="1" type="ORF">Bca52824_079781</name>
</gene>
<evidence type="ECO:0000313" key="2">
    <source>
        <dbReference type="Proteomes" id="UP000886595"/>
    </source>
</evidence>
<keyword evidence="2" id="KW-1185">Reference proteome</keyword>
<proteinExistence type="predicted"/>
<comment type="caution">
    <text evidence="1">The sequence shown here is derived from an EMBL/GenBank/DDBJ whole genome shotgun (WGS) entry which is preliminary data.</text>
</comment>
<sequence>MNDYQRSRDAATVHLHNLIHRLHRCDPHLCGRLGAVTSCLRDSLAVGVQTPYVLLSCIELERCIYDARRRRTKTEPPSSSSPLLALLMRYAGFNR</sequence>
<dbReference type="Proteomes" id="UP000886595">
    <property type="component" value="Unassembled WGS sequence"/>
</dbReference>
<dbReference type="EMBL" id="JAAMPC010000015">
    <property type="protein sequence ID" value="KAG2260487.1"/>
    <property type="molecule type" value="Genomic_DNA"/>
</dbReference>
<reference evidence="1 2" key="1">
    <citation type="submission" date="2020-02" db="EMBL/GenBank/DDBJ databases">
        <authorList>
            <person name="Ma Q."/>
            <person name="Huang Y."/>
            <person name="Song X."/>
            <person name="Pei D."/>
        </authorList>
    </citation>
    <scope>NUCLEOTIDE SEQUENCE [LARGE SCALE GENOMIC DNA]</scope>
    <source>
        <strain evidence="1">Sxm20200214</strain>
        <tissue evidence="1">Leaf</tissue>
    </source>
</reference>
<evidence type="ECO:0000313" key="1">
    <source>
        <dbReference type="EMBL" id="KAG2260487.1"/>
    </source>
</evidence>